<accession>A0A9P4G8B7</accession>
<dbReference type="AlphaFoldDB" id="A0A9P4G8B7"/>
<sequence length="197" mass="22523">MRSKTEILQEHFNVQTFNEAFPTYLKELASFPMPLSSWTKLQLPYEASSHPRIPSFDEIDRAMKEDRLKGGASSDVCKVGTCVVKMSYNPIILQEAEDLLFLQANSQVRTPTVYAVFARETKPSPAYYMVTEFIEGEMLTSKKWLSLSDKARTKICSKLCEQLRLLRSIPSEGYYGRVHNQGWNPNSLPLRSNGKEM</sequence>
<name>A0A9P4G8B7_9PLEO</name>
<gene>
    <name evidence="1" type="ORF">K460DRAFT_436368</name>
</gene>
<dbReference type="RefSeq" id="XP_040783448.1">
    <property type="nucleotide sequence ID" value="XM_040938410.1"/>
</dbReference>
<dbReference type="Proteomes" id="UP000800039">
    <property type="component" value="Unassembled WGS sequence"/>
</dbReference>
<comment type="caution">
    <text evidence="1">The sequence shown here is derived from an EMBL/GenBank/DDBJ whole genome shotgun (WGS) entry which is preliminary data.</text>
</comment>
<proteinExistence type="predicted"/>
<dbReference type="EMBL" id="ML976619">
    <property type="protein sequence ID" value="KAF1840885.1"/>
    <property type="molecule type" value="Genomic_DNA"/>
</dbReference>
<dbReference type="SUPFAM" id="SSF56112">
    <property type="entry name" value="Protein kinase-like (PK-like)"/>
    <property type="match status" value="1"/>
</dbReference>
<reference evidence="1" key="1">
    <citation type="submission" date="2020-01" db="EMBL/GenBank/DDBJ databases">
        <authorList>
            <consortium name="DOE Joint Genome Institute"/>
            <person name="Haridas S."/>
            <person name="Albert R."/>
            <person name="Binder M."/>
            <person name="Bloem J."/>
            <person name="Labutti K."/>
            <person name="Salamov A."/>
            <person name="Andreopoulos B."/>
            <person name="Baker S.E."/>
            <person name="Barry K."/>
            <person name="Bills G."/>
            <person name="Bluhm B.H."/>
            <person name="Cannon C."/>
            <person name="Castanera R."/>
            <person name="Culley D.E."/>
            <person name="Daum C."/>
            <person name="Ezra D."/>
            <person name="Gonzalez J.B."/>
            <person name="Henrissat B."/>
            <person name="Kuo A."/>
            <person name="Liang C."/>
            <person name="Lipzen A."/>
            <person name="Lutzoni F."/>
            <person name="Magnuson J."/>
            <person name="Mondo S."/>
            <person name="Nolan M."/>
            <person name="Ohm R."/>
            <person name="Pangilinan J."/>
            <person name="Park H.-J."/>
            <person name="Ramirez L."/>
            <person name="Alfaro M."/>
            <person name="Sun H."/>
            <person name="Tritt A."/>
            <person name="Yoshinaga Y."/>
            <person name="Zwiers L.-H."/>
            <person name="Turgeon B.G."/>
            <person name="Goodwin S.B."/>
            <person name="Spatafora J.W."/>
            <person name="Crous P.W."/>
            <person name="Grigoriev I.V."/>
        </authorList>
    </citation>
    <scope>NUCLEOTIDE SEQUENCE</scope>
    <source>
        <strain evidence="1">CBS 394.84</strain>
    </source>
</reference>
<dbReference type="GeneID" id="63855666"/>
<keyword evidence="2" id="KW-1185">Reference proteome</keyword>
<evidence type="ECO:0000313" key="2">
    <source>
        <dbReference type="Proteomes" id="UP000800039"/>
    </source>
</evidence>
<dbReference type="InterPro" id="IPR011009">
    <property type="entry name" value="Kinase-like_dom_sf"/>
</dbReference>
<dbReference type="PANTHER" id="PTHR21310:SF48">
    <property type="entry name" value="AMINOGLYCOSIDE PHOSPHOTRANSFERASE DOMAIN-CONTAINING PROTEIN"/>
    <property type="match status" value="1"/>
</dbReference>
<dbReference type="PANTHER" id="PTHR21310">
    <property type="entry name" value="AMINOGLYCOSIDE PHOSPHOTRANSFERASE-RELATED-RELATED"/>
    <property type="match status" value="1"/>
</dbReference>
<dbReference type="OrthoDB" id="4177236at2759"/>
<dbReference type="InterPro" id="IPR051678">
    <property type="entry name" value="AGP_Transferase"/>
</dbReference>
<evidence type="ECO:0000313" key="1">
    <source>
        <dbReference type="EMBL" id="KAF1840885.1"/>
    </source>
</evidence>
<protein>
    <recommendedName>
        <fullName evidence="3">Aminoglycoside phosphotransferase domain-containing protein</fullName>
    </recommendedName>
</protein>
<organism evidence="1 2">
    <name type="scientific">Cucurbitaria berberidis CBS 394.84</name>
    <dbReference type="NCBI Taxonomy" id="1168544"/>
    <lineage>
        <taxon>Eukaryota</taxon>
        <taxon>Fungi</taxon>
        <taxon>Dikarya</taxon>
        <taxon>Ascomycota</taxon>
        <taxon>Pezizomycotina</taxon>
        <taxon>Dothideomycetes</taxon>
        <taxon>Pleosporomycetidae</taxon>
        <taxon>Pleosporales</taxon>
        <taxon>Pleosporineae</taxon>
        <taxon>Cucurbitariaceae</taxon>
        <taxon>Cucurbitaria</taxon>
    </lineage>
</organism>
<evidence type="ECO:0008006" key="3">
    <source>
        <dbReference type="Google" id="ProtNLM"/>
    </source>
</evidence>